<evidence type="ECO:0008006" key="4">
    <source>
        <dbReference type="Google" id="ProtNLM"/>
    </source>
</evidence>
<evidence type="ECO:0000256" key="1">
    <source>
        <dbReference type="ARBA" id="ARBA00023186"/>
    </source>
</evidence>
<organism evidence="2 3">
    <name type="scientific">Paenibacillus lutimineralis</name>
    <dbReference type="NCBI Taxonomy" id="2707005"/>
    <lineage>
        <taxon>Bacteria</taxon>
        <taxon>Bacillati</taxon>
        <taxon>Bacillota</taxon>
        <taxon>Bacilli</taxon>
        <taxon>Bacillales</taxon>
        <taxon>Paenibacillaceae</taxon>
        <taxon>Paenibacillus</taxon>
    </lineage>
</organism>
<dbReference type="InterPro" id="IPR036411">
    <property type="entry name" value="TorD-like_sf"/>
</dbReference>
<reference evidence="3" key="1">
    <citation type="submission" date="2018-12" db="EMBL/GenBank/DDBJ databases">
        <title>Complete genome sequence of Paenibacillus sp. MBLB1234.</title>
        <authorList>
            <person name="Nam Y.-D."/>
            <person name="Kang J."/>
            <person name="Chung W.-H."/>
            <person name="Park Y.S."/>
        </authorList>
    </citation>
    <scope>NUCLEOTIDE SEQUENCE [LARGE SCALE GENOMIC DNA]</scope>
    <source>
        <strain evidence="3">MBLB1234</strain>
    </source>
</reference>
<evidence type="ECO:0000313" key="3">
    <source>
        <dbReference type="Proteomes" id="UP000270678"/>
    </source>
</evidence>
<dbReference type="EMBL" id="CP034346">
    <property type="protein sequence ID" value="AZS17674.1"/>
    <property type="molecule type" value="Genomic_DNA"/>
</dbReference>
<dbReference type="OrthoDB" id="9795302at2"/>
<dbReference type="InterPro" id="IPR020945">
    <property type="entry name" value="DMSO/NO3_reduct_chaperone"/>
</dbReference>
<dbReference type="RefSeq" id="WP_127003436.1">
    <property type="nucleotide sequence ID" value="NZ_CP034346.1"/>
</dbReference>
<sequence>MAMLFNEQAVISQEQAKWLKLRGWGYRLLVDFLGRPPRMSLIAQWHRQVELNNTVPMSKGGRRLINYLESIPENEIRRVCYNEVEEFERLFMGPTAKVPTCESLYRAKEEGIEASECALDIRTFYMESSIAFNKLNGERDDHIALELEYMAVMSEEMLDKLNLRESLLEGLDLQIRFLESHLLKWTEGFTSRLIAATTSPLYIGLAEMMNEFLNEDLHRLQAWRAQLQ</sequence>
<keyword evidence="1" id="KW-0143">Chaperone</keyword>
<gene>
    <name evidence="2" type="ORF">EI981_26740</name>
</gene>
<dbReference type="SUPFAM" id="SSF89155">
    <property type="entry name" value="TorD-like"/>
    <property type="match status" value="1"/>
</dbReference>
<evidence type="ECO:0000313" key="2">
    <source>
        <dbReference type="EMBL" id="AZS17674.1"/>
    </source>
</evidence>
<dbReference type="PANTHER" id="PTHR34227">
    <property type="entry name" value="CHAPERONE PROTEIN YCDY"/>
    <property type="match status" value="1"/>
</dbReference>
<keyword evidence="3" id="KW-1185">Reference proteome</keyword>
<dbReference type="PANTHER" id="PTHR34227:SF1">
    <property type="entry name" value="DIMETHYL SULFOXIDE REDUCTASE CHAPERONE-RELATED"/>
    <property type="match status" value="1"/>
</dbReference>
<protein>
    <recommendedName>
        <fullName evidence="4">Molecular chaperone TorD</fullName>
    </recommendedName>
</protein>
<dbReference type="KEGG" id="plut:EI981_26740"/>
<dbReference type="AlphaFoldDB" id="A0A3Q9IGS6"/>
<dbReference type="Gene3D" id="1.10.3480.10">
    <property type="entry name" value="TorD-like"/>
    <property type="match status" value="1"/>
</dbReference>
<proteinExistence type="predicted"/>
<dbReference type="Pfam" id="PF02613">
    <property type="entry name" value="Nitrate_red_del"/>
    <property type="match status" value="1"/>
</dbReference>
<name>A0A3Q9IGS6_9BACL</name>
<dbReference type="InterPro" id="IPR050289">
    <property type="entry name" value="TorD/DmsD_chaperones"/>
</dbReference>
<dbReference type="Proteomes" id="UP000270678">
    <property type="component" value="Chromosome"/>
</dbReference>
<accession>A0A3Q9IGS6</accession>